<protein>
    <submittedName>
        <fullName evidence="1">Uncharacterized protein</fullName>
    </submittedName>
</protein>
<evidence type="ECO:0000313" key="1">
    <source>
        <dbReference type="EMBL" id="BBC80709.1"/>
    </source>
</evidence>
<reference evidence="1 2" key="1">
    <citation type="submission" date="2018-02" db="EMBL/GenBank/DDBJ databases">
        <title>Acetobacter orientalis genome.</title>
        <authorList>
            <person name="Nakashima N."/>
            <person name="Tamura T."/>
        </authorList>
    </citation>
    <scope>NUCLEOTIDE SEQUENCE [LARGE SCALE GENOMIC DNA]</scope>
    <source>
        <strain evidence="1 2">FAN1</strain>
    </source>
</reference>
<organism evidence="1 2">
    <name type="scientific">Acetobacter orientalis</name>
    <dbReference type="NCBI Taxonomy" id="146474"/>
    <lineage>
        <taxon>Bacteria</taxon>
        <taxon>Pseudomonadati</taxon>
        <taxon>Pseudomonadota</taxon>
        <taxon>Alphaproteobacteria</taxon>
        <taxon>Acetobacterales</taxon>
        <taxon>Acetobacteraceae</taxon>
        <taxon>Acetobacter</taxon>
    </lineage>
</organism>
<dbReference type="EMBL" id="AP018515">
    <property type="protein sequence ID" value="BBC80709.1"/>
    <property type="molecule type" value="Genomic_DNA"/>
</dbReference>
<proteinExistence type="predicted"/>
<dbReference type="AlphaFoldDB" id="A0A2Z5ZK66"/>
<evidence type="ECO:0000313" key="2">
    <source>
        <dbReference type="Proteomes" id="UP000270034"/>
    </source>
</evidence>
<sequence>MKTCRTFSYGVWGLLLAQGVVYGAVPQSGVDGLSTAPRVAVQHEHLQNGGATNSVASLALPFDTHTGIAAFWSGPDFIVLADRRLPALARASGGNGLFASLNVTLLDHATVVQVHLPSHPDLNLTQQKEGWLLSAAPVVPVRWVLPLCQKPEG</sequence>
<dbReference type="Proteomes" id="UP000270034">
    <property type="component" value="Chromosome"/>
</dbReference>
<accession>A0A2Z5ZK66</accession>
<gene>
    <name evidence="1" type="ORF">AcetOrient_orf03559</name>
</gene>
<dbReference type="KEGG" id="aot:AcetOri_orf03559"/>
<name>A0A2Z5ZK66_9PROT</name>